<dbReference type="EMBL" id="GBRH01223845">
    <property type="protein sequence ID" value="JAD74050.1"/>
    <property type="molecule type" value="Transcribed_RNA"/>
</dbReference>
<name>A0A0A9CKY2_ARUDO</name>
<dbReference type="AlphaFoldDB" id="A0A0A9CKY2"/>
<sequence length="36" mass="3947">MVTYPGATQKQNITESHKNAANLVTLLKNHILQGIV</sequence>
<reference evidence="1" key="1">
    <citation type="submission" date="2014-09" db="EMBL/GenBank/DDBJ databases">
        <authorList>
            <person name="Magalhaes I.L.F."/>
            <person name="Oliveira U."/>
            <person name="Santos F.R."/>
            <person name="Vidigal T.H.D.A."/>
            <person name="Brescovit A.D."/>
            <person name="Santos A.J."/>
        </authorList>
    </citation>
    <scope>NUCLEOTIDE SEQUENCE</scope>
    <source>
        <tissue evidence="1">Shoot tissue taken approximately 20 cm above the soil surface</tissue>
    </source>
</reference>
<proteinExistence type="predicted"/>
<evidence type="ECO:0000313" key="1">
    <source>
        <dbReference type="EMBL" id="JAD74050.1"/>
    </source>
</evidence>
<reference evidence="1" key="2">
    <citation type="journal article" date="2015" name="Data Brief">
        <title>Shoot transcriptome of the giant reed, Arundo donax.</title>
        <authorList>
            <person name="Barrero R.A."/>
            <person name="Guerrero F.D."/>
            <person name="Moolhuijzen P."/>
            <person name="Goolsby J.A."/>
            <person name="Tidwell J."/>
            <person name="Bellgard S.E."/>
            <person name="Bellgard M.I."/>
        </authorList>
    </citation>
    <scope>NUCLEOTIDE SEQUENCE</scope>
    <source>
        <tissue evidence="1">Shoot tissue taken approximately 20 cm above the soil surface</tissue>
    </source>
</reference>
<organism evidence="1">
    <name type="scientific">Arundo donax</name>
    <name type="common">Giant reed</name>
    <name type="synonym">Donax arundinaceus</name>
    <dbReference type="NCBI Taxonomy" id="35708"/>
    <lineage>
        <taxon>Eukaryota</taxon>
        <taxon>Viridiplantae</taxon>
        <taxon>Streptophyta</taxon>
        <taxon>Embryophyta</taxon>
        <taxon>Tracheophyta</taxon>
        <taxon>Spermatophyta</taxon>
        <taxon>Magnoliopsida</taxon>
        <taxon>Liliopsida</taxon>
        <taxon>Poales</taxon>
        <taxon>Poaceae</taxon>
        <taxon>PACMAD clade</taxon>
        <taxon>Arundinoideae</taxon>
        <taxon>Arundineae</taxon>
        <taxon>Arundo</taxon>
    </lineage>
</organism>
<accession>A0A0A9CKY2</accession>
<protein>
    <submittedName>
        <fullName evidence="1">Uncharacterized protein</fullName>
    </submittedName>
</protein>